<evidence type="ECO:0000313" key="1">
    <source>
        <dbReference type="EMBL" id="MDQ0165378.1"/>
    </source>
</evidence>
<evidence type="ECO:0000313" key="2">
    <source>
        <dbReference type="Proteomes" id="UP001235840"/>
    </source>
</evidence>
<accession>A0ABT9VWM3</accession>
<dbReference type="EMBL" id="JAUSTY010000004">
    <property type="protein sequence ID" value="MDQ0165378.1"/>
    <property type="molecule type" value="Genomic_DNA"/>
</dbReference>
<proteinExistence type="predicted"/>
<protein>
    <submittedName>
        <fullName evidence="1">Uncharacterized protein</fullName>
    </submittedName>
</protein>
<gene>
    <name evidence="1" type="ORF">J2S11_001278</name>
</gene>
<keyword evidence="2" id="KW-1185">Reference proteome</keyword>
<reference evidence="1 2" key="1">
    <citation type="submission" date="2023-07" db="EMBL/GenBank/DDBJ databases">
        <title>Genomic Encyclopedia of Type Strains, Phase IV (KMG-IV): sequencing the most valuable type-strain genomes for metagenomic binning, comparative biology and taxonomic classification.</title>
        <authorList>
            <person name="Goeker M."/>
        </authorList>
    </citation>
    <scope>NUCLEOTIDE SEQUENCE [LARGE SCALE GENOMIC DNA]</scope>
    <source>
        <strain evidence="1 2">DSM 12751</strain>
    </source>
</reference>
<name>A0ABT9VWM3_9BACI</name>
<sequence length="52" mass="5593">MTKALTKRKTLLSYASLDNGSAPVIDTDMQTHLFPITAQGGKLFSILKGSQP</sequence>
<dbReference type="Proteomes" id="UP001235840">
    <property type="component" value="Unassembled WGS sequence"/>
</dbReference>
<dbReference type="RefSeq" id="WP_343834715.1">
    <property type="nucleotide sequence ID" value="NZ_BAAADK010000045.1"/>
</dbReference>
<organism evidence="1 2">
    <name type="scientific">Caldalkalibacillus horti</name>
    <dbReference type="NCBI Taxonomy" id="77523"/>
    <lineage>
        <taxon>Bacteria</taxon>
        <taxon>Bacillati</taxon>
        <taxon>Bacillota</taxon>
        <taxon>Bacilli</taxon>
        <taxon>Bacillales</taxon>
        <taxon>Bacillaceae</taxon>
        <taxon>Caldalkalibacillus</taxon>
    </lineage>
</organism>
<comment type="caution">
    <text evidence="1">The sequence shown here is derived from an EMBL/GenBank/DDBJ whole genome shotgun (WGS) entry which is preliminary data.</text>
</comment>